<comment type="caution">
    <text evidence="1">The sequence shown here is derived from an EMBL/GenBank/DDBJ whole genome shotgun (WGS) entry which is preliminary data.</text>
</comment>
<keyword evidence="2" id="KW-1185">Reference proteome</keyword>
<reference evidence="1" key="1">
    <citation type="submission" date="2020-10" db="EMBL/GenBank/DDBJ databases">
        <authorList>
            <person name="Kikuchi T."/>
        </authorList>
    </citation>
    <scope>NUCLEOTIDE SEQUENCE</scope>
    <source>
        <strain evidence="1">NKZ352</strain>
    </source>
</reference>
<dbReference type="OrthoDB" id="5830440at2759"/>
<accession>A0A8S1GQA8</accession>
<sequence length="102" mass="12402">MIVWEWRRLFRQAVRSFTPKKPLSYQQWSRRRLITSFVLFFVGWKAFGYTLNDIFLWTVDEKTNVGRFLSPGEAKQLREERERKRDPQLSPIKISSNYELDD</sequence>
<name>A0A8S1GQA8_9PELO</name>
<gene>
    <name evidence="1" type="ORF">CAUJ_LOCUS712</name>
</gene>
<protein>
    <submittedName>
        <fullName evidence="1">Uncharacterized protein</fullName>
    </submittedName>
</protein>
<organism evidence="1 2">
    <name type="scientific">Caenorhabditis auriculariae</name>
    <dbReference type="NCBI Taxonomy" id="2777116"/>
    <lineage>
        <taxon>Eukaryota</taxon>
        <taxon>Metazoa</taxon>
        <taxon>Ecdysozoa</taxon>
        <taxon>Nematoda</taxon>
        <taxon>Chromadorea</taxon>
        <taxon>Rhabditida</taxon>
        <taxon>Rhabditina</taxon>
        <taxon>Rhabditomorpha</taxon>
        <taxon>Rhabditoidea</taxon>
        <taxon>Rhabditidae</taxon>
        <taxon>Peloderinae</taxon>
        <taxon>Caenorhabditis</taxon>
    </lineage>
</organism>
<dbReference type="Proteomes" id="UP000835052">
    <property type="component" value="Unassembled WGS sequence"/>
</dbReference>
<evidence type="ECO:0000313" key="1">
    <source>
        <dbReference type="EMBL" id="CAD6184793.1"/>
    </source>
</evidence>
<evidence type="ECO:0000313" key="2">
    <source>
        <dbReference type="Proteomes" id="UP000835052"/>
    </source>
</evidence>
<dbReference type="AlphaFoldDB" id="A0A8S1GQA8"/>
<dbReference type="EMBL" id="CAJGYM010000001">
    <property type="protein sequence ID" value="CAD6184793.1"/>
    <property type="molecule type" value="Genomic_DNA"/>
</dbReference>
<proteinExistence type="predicted"/>